<dbReference type="PROSITE" id="PS50108">
    <property type="entry name" value="CRIB"/>
    <property type="match status" value="1"/>
</dbReference>
<name>A0A6A2XZJ8_HIBSY</name>
<reference evidence="3" key="1">
    <citation type="submission" date="2019-09" db="EMBL/GenBank/DDBJ databases">
        <title>Draft genome information of white flower Hibiscus syriacus.</title>
        <authorList>
            <person name="Kim Y.-M."/>
        </authorList>
    </citation>
    <scope>NUCLEOTIDE SEQUENCE [LARGE SCALE GENOMIC DNA]</scope>
    <source>
        <strain evidence="3">YM2019G1</strain>
    </source>
</reference>
<feature type="compositionally biased region" description="Polar residues" evidence="1">
    <location>
        <begin position="35"/>
        <end position="44"/>
    </location>
</feature>
<evidence type="ECO:0000313" key="4">
    <source>
        <dbReference type="Proteomes" id="UP000436088"/>
    </source>
</evidence>
<dbReference type="AlphaFoldDB" id="A0A6A2XZJ8"/>
<feature type="compositionally biased region" description="Low complexity" evidence="1">
    <location>
        <begin position="148"/>
        <end position="161"/>
    </location>
</feature>
<feature type="region of interest" description="Disordered" evidence="1">
    <location>
        <begin position="1"/>
        <end position="170"/>
    </location>
</feature>
<dbReference type="PANTHER" id="PTHR46325:SF40">
    <property type="entry name" value="CRIB DOMAIN-CONTAINING PROTEIN"/>
    <property type="match status" value="1"/>
</dbReference>
<feature type="compositionally biased region" description="Low complexity" evidence="1">
    <location>
        <begin position="105"/>
        <end position="115"/>
    </location>
</feature>
<feature type="domain" description="CRIB" evidence="2">
    <location>
        <begin position="3"/>
        <end position="16"/>
    </location>
</feature>
<keyword evidence="4" id="KW-1185">Reference proteome</keyword>
<sequence>MQIGNPTDVKHVAHIGMDGPAASKPSWMNGFDSAQEISSQTLANDLQEGDLGNHEPLPPTEKHKKSRRKPSIENGLDDKSLIDGDKGKKHRRHRSSNHSMESHSMESPSRESSSSHGRRHSNLNADGGESADMPDIPKKSRRKKSKASEGGSSSSRSKTGSLPDVGELES</sequence>
<organism evidence="3 4">
    <name type="scientific">Hibiscus syriacus</name>
    <name type="common">Rose of Sharon</name>
    <dbReference type="NCBI Taxonomy" id="106335"/>
    <lineage>
        <taxon>Eukaryota</taxon>
        <taxon>Viridiplantae</taxon>
        <taxon>Streptophyta</taxon>
        <taxon>Embryophyta</taxon>
        <taxon>Tracheophyta</taxon>
        <taxon>Spermatophyta</taxon>
        <taxon>Magnoliopsida</taxon>
        <taxon>eudicotyledons</taxon>
        <taxon>Gunneridae</taxon>
        <taxon>Pentapetalae</taxon>
        <taxon>rosids</taxon>
        <taxon>malvids</taxon>
        <taxon>Malvales</taxon>
        <taxon>Malvaceae</taxon>
        <taxon>Malvoideae</taxon>
        <taxon>Hibiscus</taxon>
    </lineage>
</organism>
<dbReference type="InterPro" id="IPR000095">
    <property type="entry name" value="CRIB_dom"/>
</dbReference>
<feature type="compositionally biased region" description="Basic residues" evidence="1">
    <location>
        <begin position="87"/>
        <end position="96"/>
    </location>
</feature>
<accession>A0A6A2XZJ8</accession>
<evidence type="ECO:0000313" key="3">
    <source>
        <dbReference type="EMBL" id="KAE8662337.1"/>
    </source>
</evidence>
<dbReference type="PANTHER" id="PTHR46325">
    <property type="entry name" value="CRIB DOMAIN-CONTAINING PROTEIN RIC8"/>
    <property type="match status" value="1"/>
</dbReference>
<proteinExistence type="predicted"/>
<dbReference type="Proteomes" id="UP000436088">
    <property type="component" value="Unassembled WGS sequence"/>
</dbReference>
<dbReference type="Pfam" id="PF00786">
    <property type="entry name" value="PBD"/>
    <property type="match status" value="1"/>
</dbReference>
<comment type="caution">
    <text evidence="3">The sequence shown here is derived from an EMBL/GenBank/DDBJ whole genome shotgun (WGS) entry which is preliminary data.</text>
</comment>
<feature type="compositionally biased region" description="Basic and acidic residues" evidence="1">
    <location>
        <begin position="76"/>
        <end position="86"/>
    </location>
</feature>
<evidence type="ECO:0000256" key="1">
    <source>
        <dbReference type="SAM" id="MobiDB-lite"/>
    </source>
</evidence>
<dbReference type="EMBL" id="VEPZ02001714">
    <property type="protein sequence ID" value="KAE8662337.1"/>
    <property type="molecule type" value="Genomic_DNA"/>
</dbReference>
<protein>
    <submittedName>
        <fullName evidence="3">CRIB domain-containing protein RIC3</fullName>
    </submittedName>
</protein>
<evidence type="ECO:0000259" key="2">
    <source>
        <dbReference type="PROSITE" id="PS50108"/>
    </source>
</evidence>
<gene>
    <name evidence="3" type="ORF">F3Y22_tig00113548pilonHSYRG00130</name>
</gene>